<dbReference type="InterPro" id="IPR049326">
    <property type="entry name" value="Rhodopsin_dom_fungi"/>
</dbReference>
<dbReference type="Proteomes" id="UP000701801">
    <property type="component" value="Unassembled WGS sequence"/>
</dbReference>
<feature type="transmembrane region" description="Helical" evidence="6">
    <location>
        <begin position="134"/>
        <end position="164"/>
    </location>
</feature>
<feature type="transmembrane region" description="Helical" evidence="6">
    <location>
        <begin position="250"/>
        <end position="272"/>
    </location>
</feature>
<dbReference type="Pfam" id="PF20684">
    <property type="entry name" value="Fung_rhodopsin"/>
    <property type="match status" value="1"/>
</dbReference>
<feature type="transmembrane region" description="Helical" evidence="6">
    <location>
        <begin position="17"/>
        <end position="40"/>
    </location>
</feature>
<feature type="transmembrane region" description="Helical" evidence="6">
    <location>
        <begin position="184"/>
        <end position="204"/>
    </location>
</feature>
<name>A0A9N9Q2S4_9HELO</name>
<comment type="similarity">
    <text evidence="5">Belongs to the SAT4 family.</text>
</comment>
<feature type="transmembrane region" description="Helical" evidence="6">
    <location>
        <begin position="216"/>
        <end position="238"/>
    </location>
</feature>
<evidence type="ECO:0000256" key="2">
    <source>
        <dbReference type="ARBA" id="ARBA00022692"/>
    </source>
</evidence>
<keyword evidence="2 6" id="KW-0812">Transmembrane</keyword>
<evidence type="ECO:0000256" key="6">
    <source>
        <dbReference type="SAM" id="Phobius"/>
    </source>
</evidence>
<feature type="domain" description="Rhodopsin" evidence="7">
    <location>
        <begin position="36"/>
        <end position="277"/>
    </location>
</feature>
<evidence type="ECO:0000313" key="9">
    <source>
        <dbReference type="Proteomes" id="UP000701801"/>
    </source>
</evidence>
<keyword evidence="4 6" id="KW-0472">Membrane</keyword>
<keyword evidence="3 6" id="KW-1133">Transmembrane helix</keyword>
<feature type="transmembrane region" description="Helical" evidence="6">
    <location>
        <begin position="52"/>
        <end position="75"/>
    </location>
</feature>
<dbReference type="EMBL" id="CAJVRM010000016">
    <property type="protein sequence ID" value="CAG8971356.1"/>
    <property type="molecule type" value="Genomic_DNA"/>
</dbReference>
<dbReference type="PANTHER" id="PTHR33048">
    <property type="entry name" value="PTH11-LIKE INTEGRAL MEMBRANE PROTEIN (AFU_ORTHOLOGUE AFUA_5G11245)"/>
    <property type="match status" value="1"/>
</dbReference>
<keyword evidence="9" id="KW-1185">Reference proteome</keyword>
<evidence type="ECO:0000256" key="3">
    <source>
        <dbReference type="ARBA" id="ARBA00022989"/>
    </source>
</evidence>
<reference evidence="8" key="1">
    <citation type="submission" date="2021-07" db="EMBL/GenBank/DDBJ databases">
        <authorList>
            <person name="Durling M."/>
        </authorList>
    </citation>
    <scope>NUCLEOTIDE SEQUENCE</scope>
</reference>
<dbReference type="GO" id="GO:0016020">
    <property type="term" value="C:membrane"/>
    <property type="evidence" value="ECO:0007669"/>
    <property type="project" value="UniProtKB-SubCell"/>
</dbReference>
<gene>
    <name evidence="8" type="ORF">HYALB_00005975</name>
</gene>
<evidence type="ECO:0000313" key="8">
    <source>
        <dbReference type="EMBL" id="CAG8971356.1"/>
    </source>
</evidence>
<protein>
    <recommendedName>
        <fullName evidence="7">Rhodopsin domain-containing protein</fullName>
    </recommendedName>
</protein>
<dbReference type="PANTHER" id="PTHR33048:SF47">
    <property type="entry name" value="INTEGRAL MEMBRANE PROTEIN-RELATED"/>
    <property type="match status" value="1"/>
</dbReference>
<comment type="subcellular location">
    <subcellularLocation>
        <location evidence="1">Membrane</location>
        <topology evidence="1">Multi-pass membrane protein</topology>
    </subcellularLocation>
</comment>
<dbReference type="OrthoDB" id="3529975at2759"/>
<dbReference type="AlphaFoldDB" id="A0A9N9Q2S4"/>
<evidence type="ECO:0000259" key="7">
    <source>
        <dbReference type="Pfam" id="PF20684"/>
    </source>
</evidence>
<feature type="transmembrane region" description="Helical" evidence="6">
    <location>
        <begin position="105"/>
        <end position="127"/>
    </location>
</feature>
<evidence type="ECO:0000256" key="5">
    <source>
        <dbReference type="ARBA" id="ARBA00038359"/>
    </source>
</evidence>
<evidence type="ECO:0000256" key="4">
    <source>
        <dbReference type="ARBA" id="ARBA00023136"/>
    </source>
</evidence>
<sequence>MSNNPIPLADDPTTQGYILQNVAIALIVLDISFVALRIYARAIKGRGGWVDEWMVICALISNIGLCVVAILMYQITHIGHHLPWVKKHEPLTLITFAKLDVALEMLFTVSFTFPKLAILCMYLNVFVERWQRRAVFVLIGLVVGSGLGTGITTMVQCVPLQYLWDKKGHPGGFCVNPNTFWQYSTLPNVIIDFAMFFLPIPCILKLQLLKKEKAGLAVTFMTGSIGIIICIIRMVILFQTSATDSTWNAIKFGSLTMLEGSTYLIAACLPLYRPFIQAAGKRIGGTLGSKITRTGMSRGTNKGDDLELASSLKRQPAFNESGFERLHDDKAKAQVTTELRSFDSMSSQSGPRSKRIESGIQVKREYIVENIQK</sequence>
<dbReference type="InterPro" id="IPR052337">
    <property type="entry name" value="SAT4-like"/>
</dbReference>
<evidence type="ECO:0000256" key="1">
    <source>
        <dbReference type="ARBA" id="ARBA00004141"/>
    </source>
</evidence>
<comment type="caution">
    <text evidence="8">The sequence shown here is derived from an EMBL/GenBank/DDBJ whole genome shotgun (WGS) entry which is preliminary data.</text>
</comment>
<organism evidence="8 9">
    <name type="scientific">Hymenoscyphus albidus</name>
    <dbReference type="NCBI Taxonomy" id="595503"/>
    <lineage>
        <taxon>Eukaryota</taxon>
        <taxon>Fungi</taxon>
        <taxon>Dikarya</taxon>
        <taxon>Ascomycota</taxon>
        <taxon>Pezizomycotina</taxon>
        <taxon>Leotiomycetes</taxon>
        <taxon>Helotiales</taxon>
        <taxon>Helotiaceae</taxon>
        <taxon>Hymenoscyphus</taxon>
    </lineage>
</organism>
<accession>A0A9N9Q2S4</accession>
<proteinExistence type="inferred from homology"/>